<evidence type="ECO:0000313" key="1">
    <source>
        <dbReference type="EMBL" id="EXY90331.1"/>
    </source>
</evidence>
<dbReference type="GO" id="GO:0003677">
    <property type="term" value="F:DNA binding"/>
    <property type="evidence" value="ECO:0007669"/>
    <property type="project" value="UniProtKB-KW"/>
</dbReference>
<organism evidence="1 2">
    <name type="scientific">Bacteroides fragilis str. 3998T(B)3</name>
    <dbReference type="NCBI Taxonomy" id="1339316"/>
    <lineage>
        <taxon>Bacteria</taxon>
        <taxon>Pseudomonadati</taxon>
        <taxon>Bacteroidota</taxon>
        <taxon>Bacteroidia</taxon>
        <taxon>Bacteroidales</taxon>
        <taxon>Bacteroidaceae</taxon>
        <taxon>Bacteroides</taxon>
    </lineage>
</organism>
<comment type="caution">
    <text evidence="1">The sequence shown here is derived from an EMBL/GenBank/DDBJ whole genome shotgun (WGS) entry which is preliminary data.</text>
</comment>
<gene>
    <name evidence="1" type="ORF">M125_2947</name>
</gene>
<proteinExistence type="predicted"/>
<dbReference type="PATRIC" id="fig|1339316.3.peg.2807"/>
<dbReference type="Proteomes" id="UP000020773">
    <property type="component" value="Unassembled WGS sequence"/>
</dbReference>
<dbReference type="RefSeq" id="WP_032578420.1">
    <property type="nucleotide sequence ID" value="NZ_JGDB01000184.1"/>
</dbReference>
<name>A0A015V4L5_BACFG</name>
<dbReference type="EMBL" id="JGDB01000184">
    <property type="protein sequence ID" value="EXY90331.1"/>
    <property type="molecule type" value="Genomic_DNA"/>
</dbReference>
<evidence type="ECO:0000313" key="2">
    <source>
        <dbReference type="Proteomes" id="UP000020773"/>
    </source>
</evidence>
<accession>A0A015V4L5</accession>
<dbReference type="AlphaFoldDB" id="A0A015V4L5"/>
<sequence length="263" mass="30100">MANWITLKQLSEKRGIAESDLRTWANLGYIASSRIENVLMIDDESLTQYLDVHQTQDLGENYLEKIIKEKELEREVLLSQCDDELFLLKTQKLHQPLFHILIQELGQLITDDHEREIFLSVSGGEPIARVAKRNKMTYAQVATCYSSILRTLGEHKGRIATFRSRTMELMFDKCNTVTPVNTPLSNLVGAHAYNVLYGEMGFRTVRDLLQYTTQNGWQSLRRFKGMGLVTYKSVMNALRDANFIIVRKDGNIELSPEIAALVI</sequence>
<reference evidence="1 2" key="1">
    <citation type="submission" date="2014-02" db="EMBL/GenBank/DDBJ databases">
        <authorList>
            <person name="Sears C."/>
            <person name="Carroll K."/>
            <person name="Sack B.R."/>
            <person name="Qadri F."/>
            <person name="Myers L.L."/>
            <person name="Chung G.-T."/>
            <person name="Escheverria P."/>
            <person name="Fraser C.M."/>
            <person name="Sadzewicz L."/>
            <person name="Shefchek K.A."/>
            <person name="Tallon L."/>
            <person name="Das S.P."/>
            <person name="Daugherty S."/>
            <person name="Mongodin E.F."/>
        </authorList>
    </citation>
    <scope>NUCLEOTIDE SEQUENCE [LARGE SCALE GENOMIC DNA]</scope>
    <source>
        <strain evidence="2">3998T(B)3</strain>
    </source>
</reference>
<protein>
    <submittedName>
        <fullName evidence="1">Putative dNA-binding protein</fullName>
    </submittedName>
</protein>
<keyword evidence="1" id="KW-0238">DNA-binding</keyword>